<evidence type="ECO:0000256" key="2">
    <source>
        <dbReference type="ARBA" id="ARBA00007928"/>
    </source>
</evidence>
<keyword evidence="6 7" id="KW-0472">Membrane</keyword>
<dbReference type="EMBL" id="JBHMEP010000002">
    <property type="protein sequence ID" value="MFB9135601.1"/>
    <property type="molecule type" value="Genomic_DNA"/>
</dbReference>
<evidence type="ECO:0000256" key="7">
    <source>
        <dbReference type="SAM" id="Phobius"/>
    </source>
</evidence>
<proteinExistence type="inferred from homology"/>
<dbReference type="PANTHER" id="PTHR30086:SF14">
    <property type="entry name" value="HOMOSERINE_HOMOSERINE LACTONE EFFLUX PROTEIN"/>
    <property type="match status" value="1"/>
</dbReference>
<organism evidence="8 9">
    <name type="scientific">Vibrio olivae</name>
    <dbReference type="NCBI Taxonomy" id="1243002"/>
    <lineage>
        <taxon>Bacteria</taxon>
        <taxon>Pseudomonadati</taxon>
        <taxon>Pseudomonadota</taxon>
        <taxon>Gammaproteobacteria</taxon>
        <taxon>Vibrionales</taxon>
        <taxon>Vibrionaceae</taxon>
        <taxon>Vibrio</taxon>
    </lineage>
</organism>
<feature type="transmembrane region" description="Helical" evidence="7">
    <location>
        <begin position="184"/>
        <end position="201"/>
    </location>
</feature>
<dbReference type="PANTHER" id="PTHR30086">
    <property type="entry name" value="ARGININE EXPORTER PROTEIN ARGO"/>
    <property type="match status" value="1"/>
</dbReference>
<keyword evidence="3" id="KW-1003">Cell membrane</keyword>
<dbReference type="PIRSF" id="PIRSF006324">
    <property type="entry name" value="LeuE"/>
    <property type="match status" value="1"/>
</dbReference>
<dbReference type="Proteomes" id="UP001589645">
    <property type="component" value="Unassembled WGS sequence"/>
</dbReference>
<comment type="subcellular location">
    <subcellularLocation>
        <location evidence="1">Cell membrane</location>
        <topology evidence="1">Multi-pass membrane protein</topology>
    </subcellularLocation>
</comment>
<name>A0ABV5HMV8_9VIBR</name>
<protein>
    <submittedName>
        <fullName evidence="8">LysE family transporter</fullName>
    </submittedName>
</protein>
<feature type="transmembrane region" description="Helical" evidence="7">
    <location>
        <begin position="67"/>
        <end position="85"/>
    </location>
</feature>
<feature type="transmembrane region" description="Helical" evidence="7">
    <location>
        <begin position="146"/>
        <end position="164"/>
    </location>
</feature>
<evidence type="ECO:0000256" key="6">
    <source>
        <dbReference type="ARBA" id="ARBA00023136"/>
    </source>
</evidence>
<comment type="caution">
    <text evidence="8">The sequence shown here is derived from an EMBL/GenBank/DDBJ whole genome shotgun (WGS) entry which is preliminary data.</text>
</comment>
<gene>
    <name evidence="8" type="ORF">ACFFUV_11575</name>
</gene>
<keyword evidence="5 7" id="KW-1133">Transmembrane helix</keyword>
<comment type="similarity">
    <text evidence="2">Belongs to the Rht family.</text>
</comment>
<keyword evidence="4 7" id="KW-0812">Transmembrane</keyword>
<dbReference type="Pfam" id="PF01810">
    <property type="entry name" value="LysE"/>
    <property type="match status" value="1"/>
</dbReference>
<dbReference type="RefSeq" id="WP_390192731.1">
    <property type="nucleotide sequence ID" value="NZ_JBHMEP010000002.1"/>
</dbReference>
<evidence type="ECO:0000256" key="5">
    <source>
        <dbReference type="ARBA" id="ARBA00022989"/>
    </source>
</evidence>
<evidence type="ECO:0000313" key="8">
    <source>
        <dbReference type="EMBL" id="MFB9135601.1"/>
    </source>
</evidence>
<evidence type="ECO:0000256" key="3">
    <source>
        <dbReference type="ARBA" id="ARBA00022475"/>
    </source>
</evidence>
<feature type="transmembrane region" description="Helical" evidence="7">
    <location>
        <begin position="38"/>
        <end position="60"/>
    </location>
</feature>
<keyword evidence="9" id="KW-1185">Reference proteome</keyword>
<evidence type="ECO:0000256" key="4">
    <source>
        <dbReference type="ARBA" id="ARBA00022692"/>
    </source>
</evidence>
<evidence type="ECO:0000313" key="9">
    <source>
        <dbReference type="Proteomes" id="UP001589645"/>
    </source>
</evidence>
<evidence type="ECO:0000256" key="1">
    <source>
        <dbReference type="ARBA" id="ARBA00004651"/>
    </source>
</evidence>
<reference evidence="8 9" key="1">
    <citation type="submission" date="2024-09" db="EMBL/GenBank/DDBJ databases">
        <authorList>
            <person name="Sun Q."/>
            <person name="Mori K."/>
        </authorList>
    </citation>
    <scope>NUCLEOTIDE SEQUENCE [LARGE SCALE GENOMIC DNA]</scope>
    <source>
        <strain evidence="8 9">CECT 8064</strain>
    </source>
</reference>
<dbReference type="InterPro" id="IPR001123">
    <property type="entry name" value="LeuE-type"/>
</dbReference>
<accession>A0ABV5HMV8</accession>
<sequence length="202" mass="21802">MDIVAFVVACIFFSISPGSGAAVSVNNVIVNGFKGASFGILGLQAALAMHLVLIYLGIGILVSQSPILYNLIKYLGIAYLAFLGIEKILSSLRNQANFIKLGDKKSWLTLMRQGFTVNLTNPKSIIFLTAFLPQFIDIDSNQATQYLLLGGIVVLVDTLVMFLYSLGASSFRQVLSNEQTIKNVNMVFGVVFIAIAASIAIQ</sequence>